<sequence>MLKKISIILMTIFIISIPSCVLANKEEDKSISIDSLIKSQIEKLDIGELEEVIDEINKNTNEFLPKINLKEYLTSMIKGKEVLGWDEIAKGMIKTLFKEVIANWSILSKVLFLSIICSILTSLQGAFENETISELAFYVCYLILISLSIKSFIIAIDIAKDAISNMVILMQALLPVLITLLLAVGAFTTSTLFQPIVLGSVSVVGTLMKDIILPLILFSTIIGIVSKISSKIQITKLSGLIRQISLYIIGISITLFMGIMSIRGAIAPKMDGLTIKTAKFAVDKFVPIVGKFLSDTMETVVGCSTIIKNGVGIIGMIGLFLISIIPIIKMISLIFVYKFTTVVIEPIANPRIVESLTEISKALTLVLAVIAIVTVMFFITVTIIIGAGNTTAMFR</sequence>
<dbReference type="EMBL" id="LGSS01000017">
    <property type="protein sequence ID" value="KNF07395.1"/>
    <property type="molecule type" value="Genomic_DNA"/>
</dbReference>
<organism evidence="2 3">
    <name type="scientific">Gottschalkia purinilytica</name>
    <name type="common">Clostridium purinilyticum</name>
    <dbReference type="NCBI Taxonomy" id="1503"/>
    <lineage>
        <taxon>Bacteria</taxon>
        <taxon>Bacillati</taxon>
        <taxon>Bacillota</taxon>
        <taxon>Tissierellia</taxon>
        <taxon>Tissierellales</taxon>
        <taxon>Gottschalkiaceae</taxon>
        <taxon>Gottschalkia</taxon>
    </lineage>
</organism>
<keyword evidence="1" id="KW-1133">Transmembrane helix</keyword>
<proteinExistence type="predicted"/>
<protein>
    <submittedName>
        <fullName evidence="2">Stage III sporulation protein AE</fullName>
    </submittedName>
</protein>
<evidence type="ECO:0000313" key="3">
    <source>
        <dbReference type="Proteomes" id="UP000037267"/>
    </source>
</evidence>
<dbReference type="OrthoDB" id="1706761at2"/>
<dbReference type="Proteomes" id="UP000037267">
    <property type="component" value="Unassembled WGS sequence"/>
</dbReference>
<feature type="transmembrane region" description="Helical" evidence="1">
    <location>
        <begin position="207"/>
        <end position="225"/>
    </location>
</feature>
<dbReference type="InterPro" id="IPR014194">
    <property type="entry name" value="Spore_III_AE"/>
</dbReference>
<gene>
    <name evidence="2" type="primary">spoIIIAE</name>
    <name evidence="2" type="ORF">CLPU_17c00200</name>
</gene>
<dbReference type="RefSeq" id="WP_050356238.1">
    <property type="nucleotide sequence ID" value="NZ_LGSS01000017.1"/>
</dbReference>
<feature type="transmembrane region" description="Helical" evidence="1">
    <location>
        <begin position="135"/>
        <end position="156"/>
    </location>
</feature>
<keyword evidence="3" id="KW-1185">Reference proteome</keyword>
<comment type="caution">
    <text evidence="2">The sequence shown here is derived from an EMBL/GenBank/DDBJ whole genome shotgun (WGS) entry which is preliminary data.</text>
</comment>
<feature type="transmembrane region" description="Helical" evidence="1">
    <location>
        <begin position="6"/>
        <end position="23"/>
    </location>
</feature>
<keyword evidence="1" id="KW-0472">Membrane</keyword>
<feature type="transmembrane region" description="Helical" evidence="1">
    <location>
        <begin position="306"/>
        <end position="328"/>
    </location>
</feature>
<name>A0A0L0W7X1_GOTPU</name>
<dbReference type="STRING" id="1503.CLPU_17c00200"/>
<dbReference type="PRINTS" id="PR00173">
    <property type="entry name" value="EDTRNSPORT"/>
</dbReference>
<evidence type="ECO:0000256" key="1">
    <source>
        <dbReference type="SAM" id="Phobius"/>
    </source>
</evidence>
<keyword evidence="1" id="KW-0812">Transmembrane</keyword>
<feature type="transmembrane region" description="Helical" evidence="1">
    <location>
        <begin position="246"/>
        <end position="266"/>
    </location>
</feature>
<dbReference type="Pfam" id="PF09546">
    <property type="entry name" value="Spore_III_AE"/>
    <property type="match status" value="1"/>
</dbReference>
<accession>A0A0L0W7X1</accession>
<feature type="transmembrane region" description="Helical" evidence="1">
    <location>
        <begin position="100"/>
        <end position="123"/>
    </location>
</feature>
<feature type="transmembrane region" description="Helical" evidence="1">
    <location>
        <begin position="362"/>
        <end position="387"/>
    </location>
</feature>
<feature type="transmembrane region" description="Helical" evidence="1">
    <location>
        <begin position="168"/>
        <end position="187"/>
    </location>
</feature>
<dbReference type="AlphaFoldDB" id="A0A0L0W7X1"/>
<reference evidence="3" key="1">
    <citation type="submission" date="2015-07" db="EMBL/GenBank/DDBJ databases">
        <title>Draft genome sequence of the purine-degrading Gottschalkia purinilyticum DSM 1384 (formerly Clostridium purinilyticum).</title>
        <authorList>
            <person name="Poehlein A."/>
            <person name="Schiel-Bengelsdorf B."/>
            <person name="Bengelsdorf F.R."/>
            <person name="Daniel R."/>
            <person name="Duerre P."/>
        </authorList>
    </citation>
    <scope>NUCLEOTIDE SEQUENCE [LARGE SCALE GENOMIC DNA]</scope>
    <source>
        <strain evidence="3">DSM 1384</strain>
    </source>
</reference>
<dbReference type="NCBIfam" id="TIGR02829">
    <property type="entry name" value="spore_III_AE"/>
    <property type="match status" value="1"/>
</dbReference>
<evidence type="ECO:0000313" key="2">
    <source>
        <dbReference type="EMBL" id="KNF07395.1"/>
    </source>
</evidence>